<dbReference type="SUPFAM" id="SSF53187">
    <property type="entry name" value="Zn-dependent exopeptidases"/>
    <property type="match status" value="1"/>
</dbReference>
<dbReference type="NCBIfam" id="TIGR01879">
    <property type="entry name" value="hydantase"/>
    <property type="match status" value="1"/>
</dbReference>
<evidence type="ECO:0000313" key="6">
    <source>
        <dbReference type="Proteomes" id="UP000564885"/>
    </source>
</evidence>
<dbReference type="SUPFAM" id="SSF55031">
    <property type="entry name" value="Bacterial exopeptidase dimerisation domain"/>
    <property type="match status" value="1"/>
</dbReference>
<proteinExistence type="inferred from homology"/>
<dbReference type="GO" id="GO:0016813">
    <property type="term" value="F:hydrolase activity, acting on carbon-nitrogen (but not peptide) bonds, in linear amidines"/>
    <property type="evidence" value="ECO:0007669"/>
    <property type="project" value="InterPro"/>
</dbReference>
<evidence type="ECO:0000256" key="3">
    <source>
        <dbReference type="PIRSR" id="PIRSR001235-1"/>
    </source>
</evidence>
<feature type="binding site" evidence="3">
    <location>
        <position position="96"/>
    </location>
    <ligand>
        <name>Zn(2+)</name>
        <dbReference type="ChEBI" id="CHEBI:29105"/>
        <label>1</label>
    </ligand>
</feature>
<sequence>MTRANLTIDPDRLWGTLMETAEIGGTPKGGICRLALTEEDRRVRDWFAKAARDAGLELGIDQMGTMYAIRPGRDPSKKPIAMGSHLDTQPTGGKFDGILGVLAGLEVMRTLNDAGIETEAPITLVNWTNEEGARFAPGMVASGVYAGEVDQAWAMERQDRDGIRFGDALEAIGYRGAEPVGQRRFGAMVELHIEQGPILEQEGKSIGVVTAAKGSIWADGRVLGRESHAGSTPMDMRRDALMAFAEFALAAERIARENGPDGVATIGVVEALPASRNTIPGEVRFTLDYRHPEAEALGRMTQAIDQALASIGAARRVEFAIDRFWNKAPVAFDETVCAAVQNSAAELGYSCRTMTSGPGHDAVLTASVVPTAMIFVPCKDGLSHNEAESATKEDCAAGANVLLRTVLQLAG</sequence>
<feature type="domain" description="Peptidase M20 dimerisation" evidence="4">
    <location>
        <begin position="211"/>
        <end position="311"/>
    </location>
</feature>
<feature type="binding site" evidence="3">
    <location>
        <position position="131"/>
    </location>
    <ligand>
        <name>Zn(2+)</name>
        <dbReference type="ChEBI" id="CHEBI:29105"/>
        <label>2</label>
    </ligand>
</feature>
<keyword evidence="6" id="KW-1185">Reference proteome</keyword>
<protein>
    <submittedName>
        <fullName evidence="5">Zn-dependent hydrolase</fullName>
    </submittedName>
</protein>
<dbReference type="PANTHER" id="PTHR32494">
    <property type="entry name" value="ALLANTOATE DEIMINASE-RELATED"/>
    <property type="match status" value="1"/>
</dbReference>
<keyword evidence="3" id="KW-0862">Zinc</keyword>
<evidence type="ECO:0000259" key="4">
    <source>
        <dbReference type="Pfam" id="PF07687"/>
    </source>
</evidence>
<dbReference type="PIRSF" id="PIRSF001235">
    <property type="entry name" value="Amidase_carbamoylase"/>
    <property type="match status" value="1"/>
</dbReference>
<dbReference type="AlphaFoldDB" id="A0A849I9N2"/>
<dbReference type="RefSeq" id="WP_171219523.1">
    <property type="nucleotide sequence ID" value="NZ_JABEPP010000004.1"/>
</dbReference>
<dbReference type="Gene3D" id="3.40.630.10">
    <property type="entry name" value="Zn peptidases"/>
    <property type="match status" value="1"/>
</dbReference>
<evidence type="ECO:0000256" key="1">
    <source>
        <dbReference type="ARBA" id="ARBA00006153"/>
    </source>
</evidence>
<feature type="binding site" evidence="3">
    <location>
        <position position="192"/>
    </location>
    <ligand>
        <name>Zn(2+)</name>
        <dbReference type="ChEBI" id="CHEBI:29105"/>
        <label>1</label>
    </ligand>
</feature>
<evidence type="ECO:0000256" key="2">
    <source>
        <dbReference type="ARBA" id="ARBA00022801"/>
    </source>
</evidence>
<dbReference type="PANTHER" id="PTHR32494:SF5">
    <property type="entry name" value="ALLANTOATE AMIDOHYDROLASE"/>
    <property type="match status" value="1"/>
</dbReference>
<dbReference type="InterPro" id="IPR011650">
    <property type="entry name" value="Peptidase_M20_dimer"/>
</dbReference>
<feature type="binding site" evidence="3">
    <location>
        <position position="85"/>
    </location>
    <ligand>
        <name>Zn(2+)</name>
        <dbReference type="ChEBI" id="CHEBI:29105"/>
        <label>1</label>
    </ligand>
</feature>
<dbReference type="InterPro" id="IPR002933">
    <property type="entry name" value="Peptidase_M20"/>
</dbReference>
<dbReference type="CDD" id="cd03884">
    <property type="entry name" value="M20_bAS"/>
    <property type="match status" value="1"/>
</dbReference>
<comment type="cofactor">
    <cofactor evidence="3">
        <name>Zn(2+)</name>
        <dbReference type="ChEBI" id="CHEBI:29105"/>
    </cofactor>
    <text evidence="3">Binds 2 Zn(2+) ions per subunit.</text>
</comment>
<keyword evidence="3" id="KW-0479">Metal-binding</keyword>
<dbReference type="NCBIfam" id="NF006771">
    <property type="entry name" value="PRK09290.1-5"/>
    <property type="match status" value="1"/>
</dbReference>
<dbReference type="Proteomes" id="UP000564885">
    <property type="component" value="Unassembled WGS sequence"/>
</dbReference>
<dbReference type="EMBL" id="JABEPP010000004">
    <property type="protein sequence ID" value="NNM74098.1"/>
    <property type="molecule type" value="Genomic_DNA"/>
</dbReference>
<comment type="caution">
    <text evidence="5">The sequence shown here is derived from an EMBL/GenBank/DDBJ whole genome shotgun (WGS) entry which is preliminary data.</text>
</comment>
<dbReference type="Pfam" id="PF07687">
    <property type="entry name" value="M20_dimer"/>
    <property type="match status" value="1"/>
</dbReference>
<dbReference type="InterPro" id="IPR010158">
    <property type="entry name" value="Amidase_Cbmase"/>
</dbReference>
<reference evidence="5 6" key="1">
    <citation type="submission" date="2020-04" db="EMBL/GenBank/DDBJ databases">
        <title>Enterovirga sp. isolate from soil.</title>
        <authorList>
            <person name="Chea S."/>
            <person name="Kim D.-U."/>
        </authorList>
    </citation>
    <scope>NUCLEOTIDE SEQUENCE [LARGE SCALE GENOMIC DNA]</scope>
    <source>
        <strain evidence="5 6">DB1703</strain>
    </source>
</reference>
<evidence type="ECO:0000313" key="5">
    <source>
        <dbReference type="EMBL" id="NNM74098.1"/>
    </source>
</evidence>
<dbReference type="Gene3D" id="3.30.70.360">
    <property type="match status" value="1"/>
</dbReference>
<feature type="binding site" evidence="3">
    <location>
        <position position="96"/>
    </location>
    <ligand>
        <name>Zn(2+)</name>
        <dbReference type="ChEBI" id="CHEBI:29105"/>
        <label>2</label>
    </ligand>
</feature>
<dbReference type="InterPro" id="IPR036264">
    <property type="entry name" value="Bact_exopeptidase_dim_dom"/>
</dbReference>
<organism evidence="5 6">
    <name type="scientific">Enterovirga aerilata</name>
    <dbReference type="NCBI Taxonomy" id="2730920"/>
    <lineage>
        <taxon>Bacteria</taxon>
        <taxon>Pseudomonadati</taxon>
        <taxon>Pseudomonadota</taxon>
        <taxon>Alphaproteobacteria</taxon>
        <taxon>Hyphomicrobiales</taxon>
        <taxon>Methylobacteriaceae</taxon>
        <taxon>Enterovirga</taxon>
    </lineage>
</organism>
<gene>
    <name evidence="5" type="ORF">HJG44_17115</name>
</gene>
<dbReference type="Pfam" id="PF01546">
    <property type="entry name" value="Peptidase_M20"/>
    <property type="match status" value="1"/>
</dbReference>
<dbReference type="GO" id="GO:0046872">
    <property type="term" value="F:metal ion binding"/>
    <property type="evidence" value="ECO:0007669"/>
    <property type="project" value="UniProtKB-KW"/>
</dbReference>
<feature type="binding site" evidence="3">
    <location>
        <position position="384"/>
    </location>
    <ligand>
        <name>Zn(2+)</name>
        <dbReference type="ChEBI" id="CHEBI:29105"/>
        <label>2</label>
    </ligand>
</feature>
<comment type="similarity">
    <text evidence="1">Belongs to the peptidase M20 family.</text>
</comment>
<name>A0A849I9N2_9HYPH</name>
<dbReference type="NCBIfam" id="NF006769">
    <property type="entry name" value="PRK09290.1-3"/>
    <property type="match status" value="1"/>
</dbReference>
<accession>A0A849I9N2</accession>
<keyword evidence="2 5" id="KW-0378">Hydrolase</keyword>